<feature type="non-terminal residue" evidence="1">
    <location>
        <position position="1"/>
    </location>
</feature>
<name>A0AAE1F7D9_PETCI</name>
<dbReference type="Proteomes" id="UP001286313">
    <property type="component" value="Unassembled WGS sequence"/>
</dbReference>
<dbReference type="GO" id="GO:0000149">
    <property type="term" value="F:SNARE binding"/>
    <property type="evidence" value="ECO:0007669"/>
    <property type="project" value="TreeGrafter"/>
</dbReference>
<evidence type="ECO:0000313" key="2">
    <source>
        <dbReference type="Proteomes" id="UP001286313"/>
    </source>
</evidence>
<dbReference type="GO" id="GO:0005886">
    <property type="term" value="C:plasma membrane"/>
    <property type="evidence" value="ECO:0007669"/>
    <property type="project" value="TreeGrafter"/>
</dbReference>
<dbReference type="GO" id="GO:0070382">
    <property type="term" value="C:exocytic vesicle"/>
    <property type="evidence" value="ECO:0007669"/>
    <property type="project" value="TreeGrafter"/>
</dbReference>
<dbReference type="GO" id="GO:0005509">
    <property type="term" value="F:calcium ion binding"/>
    <property type="evidence" value="ECO:0007669"/>
    <property type="project" value="TreeGrafter"/>
</dbReference>
<sequence>EQVTSRELQERALKLTFYDVDRDKKHQVIGHVLFILKDLWPWEGRRLVRGDLEREVRLSPRELGQVEVSLCYNDNLERLTVTVAHTRHLKVDKEVRQDVNEFQTRVSLMQQARVDKVVGRVQLGSFMFARGKALEHWNLMLTKKREHTCSPSFSRHSTTYKHQLHFDLDQQ</sequence>
<proteinExistence type="predicted"/>
<dbReference type="GO" id="GO:0001786">
    <property type="term" value="F:phosphatidylserine binding"/>
    <property type="evidence" value="ECO:0007669"/>
    <property type="project" value="TreeGrafter"/>
</dbReference>
<evidence type="ECO:0000313" key="1">
    <source>
        <dbReference type="EMBL" id="KAK3868219.1"/>
    </source>
</evidence>
<dbReference type="GO" id="GO:0030276">
    <property type="term" value="F:clathrin binding"/>
    <property type="evidence" value="ECO:0007669"/>
    <property type="project" value="TreeGrafter"/>
</dbReference>
<dbReference type="PANTHER" id="PTHR10024">
    <property type="entry name" value="SYNAPTOTAGMIN"/>
    <property type="match status" value="1"/>
</dbReference>
<reference evidence="1" key="1">
    <citation type="submission" date="2023-10" db="EMBL/GenBank/DDBJ databases">
        <title>Genome assemblies of two species of porcelain crab, Petrolisthes cinctipes and Petrolisthes manimaculis (Anomura: Porcellanidae).</title>
        <authorList>
            <person name="Angst P."/>
        </authorList>
    </citation>
    <scope>NUCLEOTIDE SEQUENCE</scope>
    <source>
        <strain evidence="1">PB745_01</strain>
        <tissue evidence="1">Gill</tissue>
    </source>
</reference>
<dbReference type="GO" id="GO:0005544">
    <property type="term" value="F:calcium-dependent phospholipid binding"/>
    <property type="evidence" value="ECO:0007669"/>
    <property type="project" value="TreeGrafter"/>
</dbReference>
<dbReference type="AlphaFoldDB" id="A0AAE1F7D9"/>
<protein>
    <submittedName>
        <fullName evidence="1">Uncharacterized protein</fullName>
    </submittedName>
</protein>
<organism evidence="1 2">
    <name type="scientific">Petrolisthes cinctipes</name>
    <name type="common">Flat porcelain crab</name>
    <dbReference type="NCBI Taxonomy" id="88211"/>
    <lineage>
        <taxon>Eukaryota</taxon>
        <taxon>Metazoa</taxon>
        <taxon>Ecdysozoa</taxon>
        <taxon>Arthropoda</taxon>
        <taxon>Crustacea</taxon>
        <taxon>Multicrustacea</taxon>
        <taxon>Malacostraca</taxon>
        <taxon>Eumalacostraca</taxon>
        <taxon>Eucarida</taxon>
        <taxon>Decapoda</taxon>
        <taxon>Pleocyemata</taxon>
        <taxon>Anomura</taxon>
        <taxon>Galatheoidea</taxon>
        <taxon>Porcellanidae</taxon>
        <taxon>Petrolisthes</taxon>
    </lineage>
</organism>
<comment type="caution">
    <text evidence="1">The sequence shown here is derived from an EMBL/GenBank/DDBJ whole genome shotgun (WGS) entry which is preliminary data.</text>
</comment>
<dbReference type="GO" id="GO:0017156">
    <property type="term" value="P:calcium-ion regulated exocytosis"/>
    <property type="evidence" value="ECO:0007669"/>
    <property type="project" value="TreeGrafter"/>
</dbReference>
<dbReference type="PANTHER" id="PTHR10024:SF234">
    <property type="entry name" value="SYNAPTOTAGMIN-15-RELATED"/>
    <property type="match status" value="1"/>
</dbReference>
<keyword evidence="2" id="KW-1185">Reference proteome</keyword>
<accession>A0AAE1F7D9</accession>
<gene>
    <name evidence="1" type="ORF">Pcinc_026369</name>
</gene>
<dbReference type="EMBL" id="JAWQEG010003061">
    <property type="protein sequence ID" value="KAK3868219.1"/>
    <property type="molecule type" value="Genomic_DNA"/>
</dbReference>